<dbReference type="OrthoDB" id="625425at2759"/>
<keyword evidence="1" id="KW-1133">Transmembrane helix</keyword>
<dbReference type="Pfam" id="PF13968">
    <property type="entry name" value="DUF4220"/>
    <property type="match status" value="1"/>
</dbReference>
<dbReference type="Pfam" id="PF04578">
    <property type="entry name" value="DUF594"/>
    <property type="match status" value="1"/>
</dbReference>
<evidence type="ECO:0000256" key="1">
    <source>
        <dbReference type="SAM" id="Phobius"/>
    </source>
</evidence>
<keyword evidence="1" id="KW-0472">Membrane</keyword>
<feature type="transmembrane region" description="Helical" evidence="1">
    <location>
        <begin position="132"/>
        <end position="149"/>
    </location>
</feature>
<dbReference type="EMBL" id="JACEFO010002314">
    <property type="protein sequence ID" value="KAF8666200.1"/>
    <property type="molecule type" value="Genomic_DNA"/>
</dbReference>
<dbReference type="AlphaFoldDB" id="A0A835E655"/>
<dbReference type="InterPro" id="IPR007658">
    <property type="entry name" value="DUF594"/>
</dbReference>
<feature type="domain" description="DUF4220" evidence="2">
    <location>
        <begin position="49"/>
        <end position="387"/>
    </location>
</feature>
<dbReference type="Proteomes" id="UP000636709">
    <property type="component" value="Unassembled WGS sequence"/>
</dbReference>
<accession>A0A835E655</accession>
<protein>
    <recommendedName>
        <fullName evidence="2">DUF4220 domain-containing protein</fullName>
    </recommendedName>
</protein>
<dbReference type="InterPro" id="IPR025315">
    <property type="entry name" value="DUF4220"/>
</dbReference>
<proteinExistence type="predicted"/>
<feature type="transmembrane region" description="Helical" evidence="1">
    <location>
        <begin position="46"/>
        <end position="68"/>
    </location>
</feature>
<keyword evidence="1" id="KW-0812">Transmembrane</keyword>
<dbReference type="PANTHER" id="PTHR31325">
    <property type="entry name" value="OS01G0798800 PROTEIN-RELATED"/>
    <property type="match status" value="1"/>
</dbReference>
<comment type="caution">
    <text evidence="3">The sequence shown here is derived from an EMBL/GenBank/DDBJ whole genome shotgun (WGS) entry which is preliminary data.</text>
</comment>
<feature type="transmembrane region" description="Helical" evidence="1">
    <location>
        <begin position="80"/>
        <end position="101"/>
    </location>
</feature>
<evidence type="ECO:0000313" key="4">
    <source>
        <dbReference type="Proteomes" id="UP000636709"/>
    </source>
</evidence>
<organism evidence="3 4">
    <name type="scientific">Digitaria exilis</name>
    <dbReference type="NCBI Taxonomy" id="1010633"/>
    <lineage>
        <taxon>Eukaryota</taxon>
        <taxon>Viridiplantae</taxon>
        <taxon>Streptophyta</taxon>
        <taxon>Embryophyta</taxon>
        <taxon>Tracheophyta</taxon>
        <taxon>Spermatophyta</taxon>
        <taxon>Magnoliopsida</taxon>
        <taxon>Liliopsida</taxon>
        <taxon>Poales</taxon>
        <taxon>Poaceae</taxon>
        <taxon>PACMAD clade</taxon>
        <taxon>Panicoideae</taxon>
        <taxon>Panicodae</taxon>
        <taxon>Paniceae</taxon>
        <taxon>Anthephorinae</taxon>
        <taxon>Digitaria</taxon>
    </lineage>
</organism>
<feature type="transmembrane region" description="Helical" evidence="1">
    <location>
        <begin position="110"/>
        <end position="126"/>
    </location>
</feature>
<keyword evidence="4" id="KW-1185">Reference proteome</keyword>
<feature type="transmembrane region" description="Helical" evidence="1">
    <location>
        <begin position="301"/>
        <end position="333"/>
    </location>
</feature>
<evidence type="ECO:0000313" key="3">
    <source>
        <dbReference type="EMBL" id="KAF8666200.1"/>
    </source>
</evidence>
<name>A0A835E655_9POAL</name>
<sequence length="679" mass="78292">MGGVRPIDLWNQWAIQILVLLSFTLQVVLLLLAGIRRRKAPTVLRFLLWLAYQLADSTAIYALGHLSLSSTPSRDHQLVAFWAPFLLLHLGGPDNITAYALEDNKLWQRHLLTLVVQVLGAAYVLYKHTDASVLLAAFLMFVAGVLKYGERTWALKSANLGSIRSWLRKKPPAKHYVYPEYDKVDLSQSQVFKGDLHEEEEVLLRRAHSVFHVCLRAAVDSALDTDPDSSDKRLLRYEWKTMWRLVEMELSLLYDILYTKAAVIHTWSGYTIRVFTLGATVSSFLLFWFNLKPGHNSVDIAITYTLLAGAFFLELTSLLNALGSSWTLAFLYYTRWSWLHHEALCRGRWDRFRHKVVSLRRFLKLNIIASHESRRWSGTMGQYNMLGFCSRGTGGPIGWLMQVLGFEEWWNKKHYSWSIEIPENVKQLMHNHVLHQIHEKVNTIGVLRKSWGDEALANHADLQWYLGVELSEGILMWHIGTDIFLIRRRKQRMVDGHHSEETDGIVREIEAISNYMMFLLVRHPYMLPGLALNRLYQVTCDDMAKVWHAHKKSGSTLDSDISDGHVKTGLLKRLFGLHGEAEREKLARVLYNNGGTTFSHKTPRLPFAISLAYKLCQKEDEKILKVVLQVWMEILFYAANRCSGESHAKKINSGSELTTFLWLMAENFHHYLRMQHVAI</sequence>
<feature type="transmembrane region" description="Helical" evidence="1">
    <location>
        <begin position="270"/>
        <end position="289"/>
    </location>
</feature>
<reference evidence="3" key="1">
    <citation type="submission" date="2020-07" db="EMBL/GenBank/DDBJ databases">
        <title>Genome sequence and genetic diversity analysis of an under-domesticated orphan crop, white fonio (Digitaria exilis).</title>
        <authorList>
            <person name="Bennetzen J.L."/>
            <person name="Chen S."/>
            <person name="Ma X."/>
            <person name="Wang X."/>
            <person name="Yssel A.E.J."/>
            <person name="Chaluvadi S.R."/>
            <person name="Johnson M."/>
            <person name="Gangashetty P."/>
            <person name="Hamidou F."/>
            <person name="Sanogo M.D."/>
            <person name="Zwaenepoel A."/>
            <person name="Wallace J."/>
            <person name="Van De Peer Y."/>
            <person name="Van Deynze A."/>
        </authorList>
    </citation>
    <scope>NUCLEOTIDE SEQUENCE</scope>
    <source>
        <tissue evidence="3">Leaves</tissue>
    </source>
</reference>
<evidence type="ECO:0000259" key="2">
    <source>
        <dbReference type="Pfam" id="PF13968"/>
    </source>
</evidence>
<feature type="transmembrane region" description="Helical" evidence="1">
    <location>
        <begin position="13"/>
        <end position="34"/>
    </location>
</feature>
<gene>
    <name evidence="3" type="ORF">HU200_053729</name>
</gene>